<dbReference type="Pfam" id="PF23076">
    <property type="entry name" value="PH_FT_C"/>
    <property type="match status" value="1"/>
</dbReference>
<dbReference type="InterPro" id="IPR057081">
    <property type="entry name" value="PH_N"/>
</dbReference>
<evidence type="ECO:0000256" key="1">
    <source>
        <dbReference type="SAM" id="MobiDB-lite"/>
    </source>
</evidence>
<evidence type="ECO:0000259" key="3">
    <source>
        <dbReference type="Pfam" id="PF23076"/>
    </source>
</evidence>
<feature type="domain" description="PH" evidence="2">
    <location>
        <begin position="240"/>
        <end position="340"/>
    </location>
</feature>
<comment type="caution">
    <text evidence="4">The sequence shown here is derived from an EMBL/GenBank/DDBJ whole genome shotgun (WGS) entry which is preliminary data.</text>
</comment>
<feature type="compositionally biased region" description="Polar residues" evidence="1">
    <location>
        <begin position="470"/>
        <end position="479"/>
    </location>
</feature>
<dbReference type="EMBL" id="CAWUHC010000018">
    <property type="protein sequence ID" value="CAK7216737.1"/>
    <property type="molecule type" value="Genomic_DNA"/>
</dbReference>
<evidence type="ECO:0000313" key="5">
    <source>
        <dbReference type="Proteomes" id="UP001642406"/>
    </source>
</evidence>
<reference evidence="4 5" key="1">
    <citation type="submission" date="2024-01" db="EMBL/GenBank/DDBJ databases">
        <authorList>
            <person name="Allen C."/>
            <person name="Tagirdzhanova G."/>
        </authorList>
    </citation>
    <scope>NUCLEOTIDE SEQUENCE [LARGE SCALE GENOMIC DNA]</scope>
</reference>
<dbReference type="Pfam" id="PF23074">
    <property type="entry name" value="PH_FT_N"/>
    <property type="match status" value="1"/>
</dbReference>
<feature type="compositionally biased region" description="Low complexity" evidence="1">
    <location>
        <begin position="480"/>
        <end position="497"/>
    </location>
</feature>
<protein>
    <submittedName>
        <fullName evidence="4">Uncharacterized protein</fullName>
    </submittedName>
</protein>
<sequence length="497" mass="57295">MRDGGFPSPGGMPSDGGRSMILLGGCYSEAMMANMVAGGLDNLRNSLAEPLRPHLAALSDEMRKCAAVLVRILEQTRTHHSRVPVLLDYLDMLLPCFQKSLLDIRGHYEDKTKTREIRWRTMYHKMSEEGDMPLPQRFTLYHQFLLLMGQLLIRSPSFDMNTLEEFQNRIKRLRKKQGVESPGPSGPLVGPKTPASLSFQDKGIHWAEDIFSRPLSSRTPLKHLRFSECFGPWSNVDIKQARILFQRSFDRDRITIFAFIDPMNRSPYMVIRSLDTGSNMPMFSIRGVHELCIERDGSCLVIKRWSFSERCAKMWAVLYFLTWEELVLFHCTFVALKFEGEMTQEVNPVEFKIAREKRLFQASILDDGFKHSLLVYEDSKTRGWRLHANVWDGPLRYCPVWTAFITQQSRSSGWIVRKNKNRILLHDIQPYVFCGNYRQEHMRQNKYNAFEIEFVAEEAQQRFRELFYSPPSTAADSNPTESTASSSDAGEGSDASK</sequence>
<evidence type="ECO:0000313" key="4">
    <source>
        <dbReference type="EMBL" id="CAK7216737.1"/>
    </source>
</evidence>
<organism evidence="4 5">
    <name type="scientific">Sporothrix bragantina</name>
    <dbReference type="NCBI Taxonomy" id="671064"/>
    <lineage>
        <taxon>Eukaryota</taxon>
        <taxon>Fungi</taxon>
        <taxon>Dikarya</taxon>
        <taxon>Ascomycota</taxon>
        <taxon>Pezizomycotina</taxon>
        <taxon>Sordariomycetes</taxon>
        <taxon>Sordariomycetidae</taxon>
        <taxon>Ophiostomatales</taxon>
        <taxon>Ophiostomataceae</taxon>
        <taxon>Sporothrix</taxon>
    </lineage>
</organism>
<gene>
    <name evidence="4" type="ORF">SBRCBS47491_002929</name>
</gene>
<evidence type="ECO:0000259" key="2">
    <source>
        <dbReference type="Pfam" id="PF23074"/>
    </source>
</evidence>
<keyword evidence="5" id="KW-1185">Reference proteome</keyword>
<dbReference type="InterPro" id="IPR057082">
    <property type="entry name" value="PH_C"/>
</dbReference>
<feature type="region of interest" description="Disordered" evidence="1">
    <location>
        <begin position="469"/>
        <end position="497"/>
    </location>
</feature>
<feature type="domain" description="PH" evidence="3">
    <location>
        <begin position="358"/>
        <end position="468"/>
    </location>
</feature>
<proteinExistence type="predicted"/>
<dbReference type="Proteomes" id="UP001642406">
    <property type="component" value="Unassembled WGS sequence"/>
</dbReference>
<accession>A0ABP0BB84</accession>
<name>A0ABP0BB84_9PEZI</name>